<dbReference type="EMBL" id="NOXT01000083">
    <property type="protein sequence ID" value="OYQ31998.1"/>
    <property type="molecule type" value="Genomic_DNA"/>
</dbReference>
<dbReference type="InterPro" id="IPR001258">
    <property type="entry name" value="NHL_repeat"/>
</dbReference>
<feature type="chain" id="PRO_5013236895" description="6-bladed beta-propeller" evidence="5">
    <location>
        <begin position="19"/>
        <end position="358"/>
    </location>
</feature>
<keyword evidence="1 5" id="KW-0732">Signal</keyword>
<proteinExistence type="predicted"/>
<reference evidence="6 7" key="1">
    <citation type="submission" date="2017-07" db="EMBL/GenBank/DDBJ databases">
        <title>Sandarakinorhabdus cyanobacteriorum sp. nov., a novel bacterium isolated from cyanobacterial aggregates in a eutrophic lake.</title>
        <authorList>
            <person name="Cai H."/>
        </authorList>
    </citation>
    <scope>NUCLEOTIDE SEQUENCE [LARGE SCALE GENOMIC DNA]</scope>
    <source>
        <strain evidence="6 7">TH057</strain>
    </source>
</reference>
<dbReference type="OrthoDB" id="9792285at2"/>
<organism evidence="6 7">
    <name type="scientific">Sandarakinorhabdus cyanobacteriorum</name>
    <dbReference type="NCBI Taxonomy" id="1981098"/>
    <lineage>
        <taxon>Bacteria</taxon>
        <taxon>Pseudomonadati</taxon>
        <taxon>Pseudomonadota</taxon>
        <taxon>Alphaproteobacteria</taxon>
        <taxon>Sphingomonadales</taxon>
        <taxon>Sphingosinicellaceae</taxon>
        <taxon>Sandarakinorhabdus</taxon>
    </lineage>
</organism>
<keyword evidence="3" id="KW-0325">Glycoprotein</keyword>
<dbReference type="CDD" id="cd14958">
    <property type="entry name" value="NHL_PAL_like"/>
    <property type="match status" value="1"/>
</dbReference>
<evidence type="ECO:0000313" key="6">
    <source>
        <dbReference type="EMBL" id="OYQ31998.1"/>
    </source>
</evidence>
<dbReference type="PANTHER" id="PTHR10680">
    <property type="entry name" value="PEPTIDYL-GLYCINE ALPHA-AMIDATING MONOOXYGENASE"/>
    <property type="match status" value="1"/>
</dbReference>
<dbReference type="InterPro" id="IPR011042">
    <property type="entry name" value="6-blade_b-propeller_TolB-like"/>
</dbReference>
<dbReference type="PANTHER" id="PTHR10680:SF14">
    <property type="entry name" value="PEPTIDYL-GLYCINE ALPHA-AMIDATING MONOOXYGENASE"/>
    <property type="match status" value="1"/>
</dbReference>
<dbReference type="Proteomes" id="UP000216991">
    <property type="component" value="Unassembled WGS sequence"/>
</dbReference>
<name>A0A255YS05_9SPHN</name>
<gene>
    <name evidence="6" type="ORF">CHU93_03980</name>
</gene>
<dbReference type="Gene3D" id="2.120.10.30">
    <property type="entry name" value="TolB, C-terminal domain"/>
    <property type="match status" value="1"/>
</dbReference>
<evidence type="ECO:0000256" key="1">
    <source>
        <dbReference type="ARBA" id="ARBA00022729"/>
    </source>
</evidence>
<evidence type="ECO:0000256" key="5">
    <source>
        <dbReference type="SAM" id="SignalP"/>
    </source>
</evidence>
<protein>
    <recommendedName>
        <fullName evidence="8">6-bladed beta-propeller</fullName>
    </recommendedName>
</protein>
<evidence type="ECO:0008006" key="8">
    <source>
        <dbReference type="Google" id="ProtNLM"/>
    </source>
</evidence>
<evidence type="ECO:0000256" key="4">
    <source>
        <dbReference type="PROSITE-ProRule" id="PRU00504"/>
    </source>
</evidence>
<evidence type="ECO:0000313" key="7">
    <source>
        <dbReference type="Proteomes" id="UP000216991"/>
    </source>
</evidence>
<accession>A0A255YS05</accession>
<comment type="caution">
    <text evidence="6">The sequence shown here is derived from an EMBL/GenBank/DDBJ whole genome shotgun (WGS) entry which is preliminary data.</text>
</comment>
<evidence type="ECO:0000256" key="3">
    <source>
        <dbReference type="ARBA" id="ARBA00023180"/>
    </source>
</evidence>
<dbReference type="GO" id="GO:0005576">
    <property type="term" value="C:extracellular region"/>
    <property type="evidence" value="ECO:0007669"/>
    <property type="project" value="TreeGrafter"/>
</dbReference>
<feature type="signal peptide" evidence="5">
    <location>
        <begin position="1"/>
        <end position="18"/>
    </location>
</feature>
<keyword evidence="7" id="KW-1185">Reference proteome</keyword>
<dbReference type="RefSeq" id="WP_094472860.1">
    <property type="nucleotide sequence ID" value="NZ_NOXT01000083.1"/>
</dbReference>
<keyword evidence="2" id="KW-0677">Repeat</keyword>
<sequence>MKAIITASLLLAASSALAQQAANPPRPVWTVETLPQPAPLTAETNKQPNPYRSEFGFLKLPPGRVMGSTSAVGVDSRGHIWVAERCGANSCGNSLIDPIMEFDEKGNFIKAFGGGLTVFSHGFYVDAADNIWLTDARAMPGKGATVLKFSPDGKLLMTLGKPGVQGKGTDVFTEPNAVIVAKNGDIFVADGHEADRGVARILKYDKTGKFLMQWGQPGKGQGDLEVPHALAMDSKGRLYVGDRWNNRVQVYTQKGKLLHSWTQFGRPSGLFIDKNDILYSGDSESRRPVGYGYNPGWQRGIRIGSVKDGKVTAFIPDPDPNPDGGATSGAEGLWVDKDGIIYGAQVKERTVARHLPQK</sequence>
<feature type="repeat" description="NHL" evidence="4">
    <location>
        <begin position="215"/>
        <end position="254"/>
    </location>
</feature>
<evidence type="ECO:0000256" key="2">
    <source>
        <dbReference type="ARBA" id="ARBA00022737"/>
    </source>
</evidence>
<dbReference type="SUPFAM" id="SSF63829">
    <property type="entry name" value="Calcium-dependent phosphotriesterase"/>
    <property type="match status" value="1"/>
</dbReference>
<dbReference type="AlphaFoldDB" id="A0A255YS05"/>
<dbReference type="PROSITE" id="PS51125">
    <property type="entry name" value="NHL"/>
    <property type="match status" value="1"/>
</dbReference>
<dbReference type="Pfam" id="PF01436">
    <property type="entry name" value="NHL"/>
    <property type="match status" value="1"/>
</dbReference>